<evidence type="ECO:0008006" key="3">
    <source>
        <dbReference type="Google" id="ProtNLM"/>
    </source>
</evidence>
<dbReference type="PANTHER" id="PTHR36441:SF1">
    <property type="entry name" value="DUF503 DOMAIN-CONTAINING PROTEIN"/>
    <property type="match status" value="1"/>
</dbReference>
<dbReference type="InterPro" id="IPR007546">
    <property type="entry name" value="DUF503"/>
</dbReference>
<accession>A0ABM8HRB6</accession>
<reference evidence="1 2" key="2">
    <citation type="journal article" date="2021" name="Int. J. Syst. Evol. Microbiol.">
        <title>Isolation and Polyphasic Characterization of Desulfuromonas versatilis sp. Nov., an Electrogenic Bacteria Capable of Versatile Metabolism Isolated from a Graphene Oxide-Reducing Enrichment Culture.</title>
        <authorList>
            <person name="Xie L."/>
            <person name="Yoshida N."/>
            <person name="Ishii S."/>
            <person name="Meng L."/>
        </authorList>
    </citation>
    <scope>NUCLEOTIDE SEQUENCE [LARGE SCALE GENOMIC DNA]</scope>
    <source>
        <strain evidence="1 2">NIT-T3</strain>
    </source>
</reference>
<dbReference type="EMBL" id="AP024355">
    <property type="protein sequence ID" value="BCR04828.1"/>
    <property type="molecule type" value="Genomic_DNA"/>
</dbReference>
<dbReference type="Proteomes" id="UP001319827">
    <property type="component" value="Chromosome"/>
</dbReference>
<keyword evidence="2" id="KW-1185">Reference proteome</keyword>
<reference evidence="1 2" key="1">
    <citation type="journal article" date="2016" name="C (Basel)">
        <title>Selective Growth of and Electricity Production by Marine Exoelectrogenic Bacteria in Self-Aggregated Hydrogel of Microbially Reduced Graphene Oxide.</title>
        <authorList>
            <person name="Yoshida N."/>
            <person name="Goto Y."/>
            <person name="Miyata Y."/>
        </authorList>
    </citation>
    <scope>NUCLEOTIDE SEQUENCE [LARGE SCALE GENOMIC DNA]</scope>
    <source>
        <strain evidence="1 2">NIT-T3</strain>
    </source>
</reference>
<gene>
    <name evidence="1" type="ORF">DESUT3_18970</name>
</gene>
<dbReference type="InterPro" id="IPR036746">
    <property type="entry name" value="TT1725-like_sf"/>
</dbReference>
<dbReference type="PANTHER" id="PTHR36441">
    <property type="entry name" value="HYPOTHETICAL CYTOSOLIC PROTEIN"/>
    <property type="match status" value="1"/>
</dbReference>
<dbReference type="Gene3D" id="3.30.70.1120">
    <property type="entry name" value="TT1725-like"/>
    <property type="match status" value="1"/>
</dbReference>
<dbReference type="RefSeq" id="WP_221252276.1">
    <property type="nucleotide sequence ID" value="NZ_AP024355.1"/>
</dbReference>
<evidence type="ECO:0000313" key="2">
    <source>
        <dbReference type="Proteomes" id="UP001319827"/>
    </source>
</evidence>
<sequence length="95" mass="10915">MVVGVLRLELFLPAPQNLKEKRAVVRKILGRCRERFPVSCAETGMHDLWQRAELGYSMVGQSEGDCHSVFARIEQEIDRIGLAQVSDHYVEFLHF</sequence>
<dbReference type="Pfam" id="PF04456">
    <property type="entry name" value="DUF503"/>
    <property type="match status" value="1"/>
</dbReference>
<organism evidence="1 2">
    <name type="scientific">Desulfuromonas versatilis</name>
    <dbReference type="NCBI Taxonomy" id="2802975"/>
    <lineage>
        <taxon>Bacteria</taxon>
        <taxon>Pseudomonadati</taxon>
        <taxon>Thermodesulfobacteriota</taxon>
        <taxon>Desulfuromonadia</taxon>
        <taxon>Desulfuromonadales</taxon>
        <taxon>Desulfuromonadaceae</taxon>
        <taxon>Desulfuromonas</taxon>
    </lineage>
</organism>
<evidence type="ECO:0000313" key="1">
    <source>
        <dbReference type="EMBL" id="BCR04828.1"/>
    </source>
</evidence>
<protein>
    <recommendedName>
        <fullName evidence="3">DUF503 domain-containing protein</fullName>
    </recommendedName>
</protein>
<proteinExistence type="predicted"/>
<name>A0ABM8HRB6_9BACT</name>
<dbReference type="SUPFAM" id="SSF103007">
    <property type="entry name" value="Hypothetical protein TT1725"/>
    <property type="match status" value="1"/>
</dbReference>